<proteinExistence type="predicted"/>
<evidence type="ECO:0000313" key="2">
    <source>
        <dbReference type="Proteomes" id="UP000807342"/>
    </source>
</evidence>
<keyword evidence="2" id="KW-1185">Reference proteome</keyword>
<dbReference type="EMBL" id="MU152007">
    <property type="protein sequence ID" value="KAF9441219.1"/>
    <property type="molecule type" value="Genomic_DNA"/>
</dbReference>
<dbReference type="Proteomes" id="UP000807342">
    <property type="component" value="Unassembled WGS sequence"/>
</dbReference>
<accession>A0A9P6BWZ7</accession>
<protein>
    <submittedName>
        <fullName evidence="1">Uncharacterized protein</fullName>
    </submittedName>
</protein>
<reference evidence="1" key="1">
    <citation type="submission" date="2020-11" db="EMBL/GenBank/DDBJ databases">
        <authorList>
            <consortium name="DOE Joint Genome Institute"/>
            <person name="Ahrendt S."/>
            <person name="Riley R."/>
            <person name="Andreopoulos W."/>
            <person name="Labutti K."/>
            <person name="Pangilinan J."/>
            <person name="Ruiz-Duenas F.J."/>
            <person name="Barrasa J.M."/>
            <person name="Sanchez-Garcia M."/>
            <person name="Camarero S."/>
            <person name="Miyauchi S."/>
            <person name="Serrano A."/>
            <person name="Linde D."/>
            <person name="Babiker R."/>
            <person name="Drula E."/>
            <person name="Ayuso-Fernandez I."/>
            <person name="Pacheco R."/>
            <person name="Padilla G."/>
            <person name="Ferreira P."/>
            <person name="Barriuso J."/>
            <person name="Kellner H."/>
            <person name="Castanera R."/>
            <person name="Alfaro M."/>
            <person name="Ramirez L."/>
            <person name="Pisabarro A.G."/>
            <person name="Kuo A."/>
            <person name="Tritt A."/>
            <person name="Lipzen A."/>
            <person name="He G."/>
            <person name="Yan M."/>
            <person name="Ng V."/>
            <person name="Cullen D."/>
            <person name="Martin F."/>
            <person name="Rosso M.-N."/>
            <person name="Henrissat B."/>
            <person name="Hibbett D."/>
            <person name="Martinez A.T."/>
            <person name="Grigoriev I.V."/>
        </authorList>
    </citation>
    <scope>NUCLEOTIDE SEQUENCE</scope>
    <source>
        <strain evidence="1">MF-IS2</strain>
    </source>
</reference>
<gene>
    <name evidence="1" type="ORF">P691DRAFT_592652</name>
</gene>
<sequence>MSFRQNFSLSKSFLWGARLFAPASAQFFRSRPCRSDSVGCRAPHRVTNTFTLPISLRHIHTCYIYSRPFTSLAPIIACFRRHLFHQICSFSLSMWLLYEGCSGTAKPRNPAYLLATMHTFPLTIGCTRSSFCHRHIRCFFC</sequence>
<dbReference type="AlphaFoldDB" id="A0A9P6BWZ7"/>
<name>A0A9P6BWZ7_9AGAR</name>
<organism evidence="1 2">
    <name type="scientific">Macrolepiota fuliginosa MF-IS2</name>
    <dbReference type="NCBI Taxonomy" id="1400762"/>
    <lineage>
        <taxon>Eukaryota</taxon>
        <taxon>Fungi</taxon>
        <taxon>Dikarya</taxon>
        <taxon>Basidiomycota</taxon>
        <taxon>Agaricomycotina</taxon>
        <taxon>Agaricomycetes</taxon>
        <taxon>Agaricomycetidae</taxon>
        <taxon>Agaricales</taxon>
        <taxon>Agaricineae</taxon>
        <taxon>Agaricaceae</taxon>
        <taxon>Macrolepiota</taxon>
    </lineage>
</organism>
<evidence type="ECO:0000313" key="1">
    <source>
        <dbReference type="EMBL" id="KAF9441219.1"/>
    </source>
</evidence>
<comment type="caution">
    <text evidence="1">The sequence shown here is derived from an EMBL/GenBank/DDBJ whole genome shotgun (WGS) entry which is preliminary data.</text>
</comment>